<dbReference type="Pfam" id="PF13532">
    <property type="entry name" value="2OG-FeII_Oxy_2"/>
    <property type="match status" value="1"/>
</dbReference>
<dbReference type="EMBL" id="NBSH01000007">
    <property type="protein sequence ID" value="ORX36822.1"/>
    <property type="molecule type" value="Genomic_DNA"/>
</dbReference>
<protein>
    <recommendedName>
        <fullName evidence="2">Fe2OG dioxygenase domain-containing protein</fullName>
    </recommendedName>
</protein>
<dbReference type="InterPro" id="IPR005123">
    <property type="entry name" value="Oxoglu/Fe-dep_dioxygenase_dom"/>
</dbReference>
<dbReference type="Proteomes" id="UP000193218">
    <property type="component" value="Unassembled WGS sequence"/>
</dbReference>
<dbReference type="Gene3D" id="2.60.120.590">
    <property type="entry name" value="Alpha-ketoglutarate-dependent dioxygenase AlkB-like"/>
    <property type="match status" value="1"/>
</dbReference>
<feature type="region of interest" description="Disordered" evidence="1">
    <location>
        <begin position="1"/>
        <end position="33"/>
    </location>
</feature>
<dbReference type="GO" id="GO:0051213">
    <property type="term" value="F:dioxygenase activity"/>
    <property type="evidence" value="ECO:0007669"/>
    <property type="project" value="InterPro"/>
</dbReference>
<dbReference type="PANTHER" id="PTHR31212:SF4">
    <property type="entry name" value="ALPHA-KETOGLUTARATE-DEPENDENT DIOXYGENASE ALKB HOMOLOG 3"/>
    <property type="match status" value="1"/>
</dbReference>
<dbReference type="GO" id="GO:0006307">
    <property type="term" value="P:DNA alkylation repair"/>
    <property type="evidence" value="ECO:0007669"/>
    <property type="project" value="InterPro"/>
</dbReference>
<proteinExistence type="predicted"/>
<dbReference type="InParanoid" id="A0A1Y1UFN3"/>
<accession>A0A1Y1UFN3</accession>
<evidence type="ECO:0000313" key="4">
    <source>
        <dbReference type="Proteomes" id="UP000193218"/>
    </source>
</evidence>
<sequence length="277" mass="31152">MAVKRKAEALSKSDEPSLVKSTQTSSHAPKYEPTDEFQQVTLGSFVEPYRIHGMGYGADVYYQPDFIEPATADKWYTELLALDTWCERHALCDKATGPDGTALDHPTLKMYGKSFPQSRSIAAYSTTPGATLNYSGTSITMNHPFPPVLESMRERLEQHLGVKFNHVMLNRYDDGSVYIGRHSDNLNNLVIASISLGAKRTFIMSPRLPNRAGRNRGSGLSDIDELSLQSRENKKWTLNNGSLVVMQGRTQEFWKHEIPKEPKIKTGRISLTFRQLV</sequence>
<organism evidence="3 4">
    <name type="scientific">Kockovaella imperatae</name>
    <dbReference type="NCBI Taxonomy" id="4999"/>
    <lineage>
        <taxon>Eukaryota</taxon>
        <taxon>Fungi</taxon>
        <taxon>Dikarya</taxon>
        <taxon>Basidiomycota</taxon>
        <taxon>Agaricomycotina</taxon>
        <taxon>Tremellomycetes</taxon>
        <taxon>Tremellales</taxon>
        <taxon>Cuniculitremaceae</taxon>
        <taxon>Kockovaella</taxon>
    </lineage>
</organism>
<dbReference type="STRING" id="4999.A0A1Y1UFN3"/>
<dbReference type="GeneID" id="33560118"/>
<dbReference type="OrthoDB" id="545910at2759"/>
<dbReference type="PANTHER" id="PTHR31212">
    <property type="entry name" value="ALPHA-KETOGLUTARATE-DEPENDENT DIOXYGENASE ALKB HOMOLOG 3"/>
    <property type="match status" value="1"/>
</dbReference>
<feature type="compositionally biased region" description="Basic and acidic residues" evidence="1">
    <location>
        <begin position="1"/>
        <end position="17"/>
    </location>
</feature>
<dbReference type="InterPro" id="IPR032854">
    <property type="entry name" value="ALKBH3"/>
</dbReference>
<dbReference type="AlphaFoldDB" id="A0A1Y1UFN3"/>
<evidence type="ECO:0000313" key="3">
    <source>
        <dbReference type="EMBL" id="ORX36822.1"/>
    </source>
</evidence>
<comment type="caution">
    <text evidence="3">The sequence shown here is derived from an EMBL/GenBank/DDBJ whole genome shotgun (WGS) entry which is preliminary data.</text>
</comment>
<dbReference type="RefSeq" id="XP_021870891.1">
    <property type="nucleotide sequence ID" value="XM_022018309.1"/>
</dbReference>
<reference evidence="3 4" key="1">
    <citation type="submission" date="2017-03" db="EMBL/GenBank/DDBJ databases">
        <title>Widespread Adenine N6-methylation of Active Genes in Fungi.</title>
        <authorList>
            <consortium name="DOE Joint Genome Institute"/>
            <person name="Mondo S.J."/>
            <person name="Dannebaum R.O."/>
            <person name="Kuo R.C."/>
            <person name="Louie K.B."/>
            <person name="Bewick A.J."/>
            <person name="Labutti K."/>
            <person name="Haridas S."/>
            <person name="Kuo A."/>
            <person name="Salamov A."/>
            <person name="Ahrendt S.R."/>
            <person name="Lau R."/>
            <person name="Bowen B.P."/>
            <person name="Lipzen A."/>
            <person name="Sullivan W."/>
            <person name="Andreopoulos W.B."/>
            <person name="Clum A."/>
            <person name="Lindquist E."/>
            <person name="Daum C."/>
            <person name="Northen T.R."/>
            <person name="Ramamoorthy G."/>
            <person name="Schmitz R.J."/>
            <person name="Gryganskyi A."/>
            <person name="Culley D."/>
            <person name="Magnuson J."/>
            <person name="James T.Y."/>
            <person name="O'Malley M.A."/>
            <person name="Stajich J.E."/>
            <person name="Spatafora J.W."/>
            <person name="Visel A."/>
            <person name="Grigoriev I.V."/>
        </authorList>
    </citation>
    <scope>NUCLEOTIDE SEQUENCE [LARGE SCALE GENOMIC DNA]</scope>
    <source>
        <strain evidence="3 4">NRRL Y-17943</strain>
    </source>
</reference>
<dbReference type="PROSITE" id="PS51471">
    <property type="entry name" value="FE2OG_OXY"/>
    <property type="match status" value="1"/>
</dbReference>
<evidence type="ECO:0000259" key="2">
    <source>
        <dbReference type="PROSITE" id="PS51471"/>
    </source>
</evidence>
<evidence type="ECO:0000256" key="1">
    <source>
        <dbReference type="SAM" id="MobiDB-lite"/>
    </source>
</evidence>
<gene>
    <name evidence="3" type="ORF">BD324DRAFT_651303</name>
</gene>
<dbReference type="InterPro" id="IPR037151">
    <property type="entry name" value="AlkB-like_sf"/>
</dbReference>
<dbReference type="InterPro" id="IPR027450">
    <property type="entry name" value="AlkB-like"/>
</dbReference>
<name>A0A1Y1UFN3_9TREE</name>
<feature type="domain" description="Fe2OG dioxygenase" evidence="2">
    <location>
        <begin position="163"/>
        <end position="277"/>
    </location>
</feature>
<dbReference type="SUPFAM" id="SSF51197">
    <property type="entry name" value="Clavaminate synthase-like"/>
    <property type="match status" value="1"/>
</dbReference>
<keyword evidence="4" id="KW-1185">Reference proteome</keyword>